<dbReference type="OrthoDB" id="21368at2759"/>
<keyword evidence="11" id="KW-1185">Reference proteome</keyword>
<dbReference type="Pfam" id="PF08648">
    <property type="entry name" value="SNRNP27"/>
    <property type="match status" value="1"/>
</dbReference>
<dbReference type="Proteomes" id="UP001429100">
    <property type="component" value="Unassembled WGS sequence"/>
</dbReference>
<dbReference type="PANTHER" id="PTHR31077:SF1">
    <property type="entry name" value="U4_U6.U5 SMALL NUCLEAR RIBONUCLEOPROTEIN 27 KDA PROTEIN"/>
    <property type="match status" value="1"/>
</dbReference>
<evidence type="ECO:0000313" key="11">
    <source>
        <dbReference type="Proteomes" id="UP001429100"/>
    </source>
</evidence>
<comment type="function">
    <text evidence="1">May play a role in mRNA splicing.</text>
</comment>
<evidence type="ECO:0000256" key="1">
    <source>
        <dbReference type="ARBA" id="ARBA00003632"/>
    </source>
</evidence>
<dbReference type="AlphaFoldDB" id="A0A0S4TKE6"/>
<dbReference type="VEuPathDB" id="CryptoDB:GY17_00000724"/>
<dbReference type="PANTHER" id="PTHR31077">
    <property type="entry name" value="U4/U6.U5 SMALL NUCLEAR RIBONUCLEOPROTEIN 27 KDA PROTEIN"/>
    <property type="match status" value="1"/>
</dbReference>
<evidence type="ECO:0000313" key="10">
    <source>
        <dbReference type="EMBL" id="PPS98101.1"/>
    </source>
</evidence>
<accession>A0A0S4TKE6</accession>
<evidence type="ECO:0000256" key="2">
    <source>
        <dbReference type="ARBA" id="ARBA00004123"/>
    </source>
</evidence>
<comment type="subunit">
    <text evidence="4">Part of a tri-snRNP complex.</text>
</comment>
<reference evidence="10 11" key="1">
    <citation type="submission" date="2014-11" db="EMBL/GenBank/DDBJ databases">
        <title>Comparative genomic analysis of Cryptosporidium hominis reveals occurrence of genetic recombination in virulent subtypes.</title>
        <authorList>
            <person name="Guo Y."/>
            <person name="Tang K."/>
            <person name="Frace M."/>
            <person name="Li N."/>
            <person name="Roellig D.M."/>
            <person name="Sammons S."/>
            <person name="Knipe K."/>
            <person name="Rowe L."/>
            <person name="Feng Y."/>
            <person name="Xiao L."/>
        </authorList>
    </citation>
    <scope>NUCLEOTIDE SEQUENCE [LARGE SCALE GENOMIC DNA]</scope>
    <source>
        <strain evidence="10">30976</strain>
    </source>
</reference>
<evidence type="ECO:0000313" key="9">
    <source>
        <dbReference type="EMBL" id="CUV07838.1"/>
    </source>
</evidence>
<proteinExistence type="inferred from homology"/>
<reference evidence="9" key="2">
    <citation type="submission" date="2015-08" db="EMBL/GenBank/DDBJ databases">
        <authorList>
            <person name="Babu N.S."/>
            <person name="Beckwith C.J."/>
            <person name="Beseler K.G."/>
            <person name="Brison A."/>
            <person name="Carone J.V."/>
            <person name="Caskin T.P."/>
            <person name="Diamond M."/>
            <person name="Durham M.E."/>
            <person name="Foxe J.M."/>
            <person name="Go M."/>
            <person name="Henderson B.A."/>
            <person name="Jones I.B."/>
            <person name="McGettigan J.A."/>
            <person name="Micheletti S.J."/>
            <person name="Nasrallah M.E."/>
            <person name="Ortiz D."/>
            <person name="Piller C.R."/>
            <person name="Privatt S.R."/>
            <person name="Schneider S.L."/>
            <person name="Sharp S."/>
            <person name="Smith T.C."/>
            <person name="Stanton J.D."/>
            <person name="Ullery H.E."/>
            <person name="Wilson R.J."/>
            <person name="Serrano M.G."/>
            <person name="Buck G."/>
            <person name="Lee V."/>
            <person name="Wang Y."/>
            <person name="Carvalho R."/>
            <person name="Voegtly L."/>
            <person name="Shi R."/>
            <person name="Duckworth R."/>
            <person name="Johnson A."/>
            <person name="Loviza R."/>
            <person name="Walstead R."/>
            <person name="Shah Z."/>
            <person name="Kiflezghi M."/>
            <person name="Wade K."/>
            <person name="Ball S.L."/>
            <person name="Bradley K.W."/>
            <person name="Asai D.J."/>
            <person name="Bowman C.A."/>
            <person name="Russell D.A."/>
            <person name="Pope W.H."/>
            <person name="Jacobs-Sera D."/>
            <person name="Hendrix R.W."/>
            <person name="Hatfull G.F."/>
        </authorList>
    </citation>
    <scope>NUCLEOTIDE SEQUENCE [LARGE SCALE GENOMIC DNA]</scope>
</reference>
<gene>
    <name evidence="9" type="ORF">CHUDEA8_2880</name>
    <name evidence="10" type="ORF">GY17_00000724</name>
</gene>
<evidence type="ECO:0000256" key="7">
    <source>
        <dbReference type="ARBA" id="ARBA00023242"/>
    </source>
</evidence>
<dbReference type="GO" id="GO:0071011">
    <property type="term" value="C:precatalytic spliceosome"/>
    <property type="evidence" value="ECO:0007669"/>
    <property type="project" value="TreeGrafter"/>
</dbReference>
<dbReference type="GO" id="GO:0006397">
    <property type="term" value="P:mRNA processing"/>
    <property type="evidence" value="ECO:0007669"/>
    <property type="project" value="UniProtKB-KW"/>
</dbReference>
<evidence type="ECO:0000259" key="8">
    <source>
        <dbReference type="Pfam" id="PF08648"/>
    </source>
</evidence>
<dbReference type="InterPro" id="IPR013957">
    <property type="entry name" value="SNRNP27"/>
</dbReference>
<evidence type="ECO:0000256" key="6">
    <source>
        <dbReference type="ARBA" id="ARBA00023187"/>
    </source>
</evidence>
<dbReference type="VEuPathDB" id="CryptoDB:ChTU502y2012_421g0570"/>
<organism evidence="9">
    <name type="scientific">Cryptosporidium hominis</name>
    <dbReference type="NCBI Taxonomy" id="237895"/>
    <lineage>
        <taxon>Eukaryota</taxon>
        <taxon>Sar</taxon>
        <taxon>Alveolata</taxon>
        <taxon>Apicomplexa</taxon>
        <taxon>Conoidasida</taxon>
        <taxon>Coccidia</taxon>
        <taxon>Eucoccidiorida</taxon>
        <taxon>Eimeriorina</taxon>
        <taxon>Cryptosporidiidae</taxon>
        <taxon>Cryptosporidium</taxon>
    </lineage>
</organism>
<evidence type="ECO:0000256" key="4">
    <source>
        <dbReference type="ARBA" id="ARBA00011825"/>
    </source>
</evidence>
<dbReference type="EMBL" id="LN877954">
    <property type="protein sequence ID" value="CUV07838.1"/>
    <property type="molecule type" value="Genomic_DNA"/>
</dbReference>
<keyword evidence="6" id="KW-0508">mRNA splicing</keyword>
<dbReference type="GO" id="GO:0008380">
    <property type="term" value="P:RNA splicing"/>
    <property type="evidence" value="ECO:0007669"/>
    <property type="project" value="UniProtKB-KW"/>
</dbReference>
<dbReference type="EMBL" id="JTAI01000002">
    <property type="protein sequence ID" value="PPS98101.1"/>
    <property type="molecule type" value="Genomic_DNA"/>
</dbReference>
<comment type="similarity">
    <text evidence="3">Belongs to the SNUT3 family.</text>
</comment>
<evidence type="ECO:0000256" key="5">
    <source>
        <dbReference type="ARBA" id="ARBA00022664"/>
    </source>
</evidence>
<comment type="subcellular location">
    <subcellularLocation>
        <location evidence="2">Nucleus</location>
    </subcellularLocation>
</comment>
<dbReference type="Proteomes" id="UP000199752">
    <property type="component" value="Chromosome 8"/>
</dbReference>
<reference evidence="10 11" key="3">
    <citation type="submission" date="2017-10" db="EMBL/GenBank/DDBJ databases">
        <title>Consistent, comparative and evidence-based genome annotation and re-annotation for the closely-related species, Cryptosporidium parvum, C. hominis and C. tyzzeri.</title>
        <authorList>
            <person name="Baptista R.P."/>
            <person name="Li Y."/>
            <person name="Sateriale A."/>
            <person name="Striepen B."/>
            <person name="Kissinger J.C."/>
        </authorList>
    </citation>
    <scope>NUCLEOTIDE SEQUENCE [LARGE SCALE GENOMIC DNA]</scope>
    <source>
        <strain evidence="10">30976</strain>
    </source>
</reference>
<keyword evidence="5" id="KW-0507">mRNA processing</keyword>
<name>A0A0S4TKE6_CRYHO</name>
<sequence length="158" mass="18444">MCQNRISEQKYSRKKVVSKKDATKNLSILNKKIDATVKKLDSSKFGDSKYDDFGRLSKRAFKFQRKCETRDSIMNKHEKRDLEHENIISSEKCEVESNSPLSESEVIKEMFGIERFETSKNKNHSTSSLSCFSIKSKRKYRQYMNRPGGFNRPLSPTQ</sequence>
<evidence type="ECO:0000256" key="3">
    <source>
        <dbReference type="ARBA" id="ARBA00008218"/>
    </source>
</evidence>
<dbReference type="VEuPathDB" id="CryptoDB:Chro.80335"/>
<keyword evidence="10" id="KW-0687">Ribonucleoprotein</keyword>
<dbReference type="VEuPathDB" id="CryptoDB:CHUDEA8_2880"/>
<feature type="domain" description="U4/U6.U5 small nuclear ribonucleoprotein 27kDa protein" evidence="8">
    <location>
        <begin position="103"/>
        <end position="157"/>
    </location>
</feature>
<protein>
    <submittedName>
        <fullName evidence="10">U4/U6.U5 small nuclear ribonucleoprotein</fullName>
    </submittedName>
</protein>
<keyword evidence="7" id="KW-0539">Nucleus</keyword>